<proteinExistence type="predicted"/>
<reference evidence="1 4" key="1">
    <citation type="journal article" date="2017" name="Nature">
        <title>The sunflower genome provides insights into oil metabolism, flowering and Asterid evolution.</title>
        <authorList>
            <person name="Badouin H."/>
            <person name="Gouzy J."/>
            <person name="Grassa C.J."/>
            <person name="Murat F."/>
            <person name="Staton S.E."/>
            <person name="Cottret L."/>
            <person name="Lelandais-Briere C."/>
            <person name="Owens G.L."/>
            <person name="Carrere S."/>
            <person name="Mayjonade B."/>
            <person name="Legrand L."/>
            <person name="Gill N."/>
            <person name="Kane N.C."/>
            <person name="Bowers J.E."/>
            <person name="Hubner S."/>
            <person name="Bellec A."/>
            <person name="Berard A."/>
            <person name="Berges H."/>
            <person name="Blanchet N."/>
            <person name="Boniface M.C."/>
            <person name="Brunel D."/>
            <person name="Catrice O."/>
            <person name="Chaidir N."/>
            <person name="Claudel C."/>
            <person name="Donnadieu C."/>
            <person name="Faraut T."/>
            <person name="Fievet G."/>
            <person name="Helmstetter N."/>
            <person name="King M."/>
            <person name="Knapp S.J."/>
            <person name="Lai Z."/>
            <person name="Le Paslier M.C."/>
            <person name="Lippi Y."/>
            <person name="Lorenzon L."/>
            <person name="Mandel J.R."/>
            <person name="Marage G."/>
            <person name="Marchand G."/>
            <person name="Marquand E."/>
            <person name="Bret-Mestries E."/>
            <person name="Morien E."/>
            <person name="Nambeesan S."/>
            <person name="Nguyen T."/>
            <person name="Pegot-Espagnet P."/>
            <person name="Pouilly N."/>
            <person name="Raftis F."/>
            <person name="Sallet E."/>
            <person name="Schiex T."/>
            <person name="Thomas J."/>
            <person name="Vandecasteele C."/>
            <person name="Vares D."/>
            <person name="Vear F."/>
            <person name="Vautrin S."/>
            <person name="Crespi M."/>
            <person name="Mangin B."/>
            <person name="Burke J.M."/>
            <person name="Salse J."/>
            <person name="Munos S."/>
            <person name="Vincourt P."/>
            <person name="Rieseberg L.H."/>
            <person name="Langlade N.B."/>
        </authorList>
    </citation>
    <scope>NUCLEOTIDE SEQUENCE [LARGE SCALE GENOMIC DNA]</scope>
    <source>
        <strain evidence="4">cv. SF193</strain>
        <tissue evidence="1">Leaves</tissue>
    </source>
</reference>
<dbReference type="EMBL" id="MNCJ02000329">
    <property type="protein sequence ID" value="KAF5768945.1"/>
    <property type="molecule type" value="Genomic_DNA"/>
</dbReference>
<dbReference type="Gramene" id="mRNA:HanXRQr2_Chr14g0642441">
    <property type="protein sequence ID" value="CDS:HanXRQr2_Chr14g0642441.1"/>
    <property type="gene ID" value="HanXRQr2_Chr14g0642441"/>
</dbReference>
<protein>
    <submittedName>
        <fullName evidence="3">Uncharacterized protein</fullName>
    </submittedName>
</protein>
<organism evidence="3 4">
    <name type="scientific">Helianthus annuus</name>
    <name type="common">Common sunflower</name>
    <dbReference type="NCBI Taxonomy" id="4232"/>
    <lineage>
        <taxon>Eukaryota</taxon>
        <taxon>Viridiplantae</taxon>
        <taxon>Streptophyta</taxon>
        <taxon>Embryophyta</taxon>
        <taxon>Tracheophyta</taxon>
        <taxon>Spermatophyta</taxon>
        <taxon>Magnoliopsida</taxon>
        <taxon>eudicotyledons</taxon>
        <taxon>Gunneridae</taxon>
        <taxon>Pentapetalae</taxon>
        <taxon>asterids</taxon>
        <taxon>campanulids</taxon>
        <taxon>Asterales</taxon>
        <taxon>Asteraceae</taxon>
        <taxon>Asteroideae</taxon>
        <taxon>Heliantheae alliance</taxon>
        <taxon>Heliantheae</taxon>
        <taxon>Helianthus</taxon>
    </lineage>
</organism>
<dbReference type="AlphaFoldDB" id="A0A251V5R3"/>
<gene>
    <name evidence="3" type="ORF">HannXRQ_Chr03g0070061</name>
    <name evidence="1" type="ORF">HanXRQr2_Chr14g0642441</name>
    <name evidence="2" type="ORF">HanXRQr2_Chr14g0642461</name>
</gene>
<evidence type="ECO:0000313" key="4">
    <source>
        <dbReference type="Proteomes" id="UP000215914"/>
    </source>
</evidence>
<dbReference type="InParanoid" id="A0A251V5R3"/>
<name>A0A251V5R3_HELAN</name>
<dbReference type="EMBL" id="CM007892">
    <property type="protein sequence ID" value="OTG30947.1"/>
    <property type="molecule type" value="Genomic_DNA"/>
</dbReference>
<evidence type="ECO:0000313" key="1">
    <source>
        <dbReference type="EMBL" id="KAF5768943.1"/>
    </source>
</evidence>
<reference evidence="1" key="3">
    <citation type="submission" date="2020-06" db="EMBL/GenBank/DDBJ databases">
        <title>Helianthus annuus Genome sequencing and assembly Release 2.</title>
        <authorList>
            <person name="Gouzy J."/>
            <person name="Langlade N."/>
            <person name="Munos S."/>
        </authorList>
    </citation>
    <scope>NUCLEOTIDE SEQUENCE</scope>
    <source>
        <tissue evidence="1">Leaves</tissue>
    </source>
</reference>
<evidence type="ECO:0000313" key="3">
    <source>
        <dbReference type="EMBL" id="OTG30947.1"/>
    </source>
</evidence>
<evidence type="ECO:0000313" key="2">
    <source>
        <dbReference type="EMBL" id="KAF5768945.1"/>
    </source>
</evidence>
<dbReference type="Proteomes" id="UP000215914">
    <property type="component" value="Chromosome 3"/>
</dbReference>
<dbReference type="Gramene" id="mRNA:HanXRQr2_Chr14g0642461">
    <property type="protein sequence ID" value="CDS:HanXRQr2_Chr14g0642461.1"/>
    <property type="gene ID" value="HanXRQr2_Chr14g0642461"/>
</dbReference>
<dbReference type="EMBL" id="MNCJ02000329">
    <property type="protein sequence ID" value="KAF5768943.1"/>
    <property type="molecule type" value="Genomic_DNA"/>
</dbReference>
<keyword evidence="4" id="KW-1185">Reference proteome</keyword>
<sequence>MERKRYRQRLSEIFRVLDAADGLLMLQHPVTRSMLRSRRPIPNAAPVRANRACQSLVIPDPQPEDPRMQLSADVLTDLIQVDPERRYRLTYQRQSGGRTKGQPTDASGLMFRMVGGSTAPLAVNPVVVVEDDDDVGVPTPAVVTAPIFHQ</sequence>
<reference evidence="3" key="2">
    <citation type="submission" date="2017-02" db="EMBL/GenBank/DDBJ databases">
        <title>Sunflower complete genome.</title>
        <authorList>
            <person name="Langlade N."/>
            <person name="Munos S."/>
        </authorList>
    </citation>
    <scope>NUCLEOTIDE SEQUENCE [LARGE SCALE GENOMIC DNA]</scope>
    <source>
        <tissue evidence="3">Leaves</tissue>
    </source>
</reference>
<accession>A0A251V5R3</accession>